<organism evidence="1">
    <name type="scientific">marine sediment metagenome</name>
    <dbReference type="NCBI Taxonomy" id="412755"/>
    <lineage>
        <taxon>unclassified sequences</taxon>
        <taxon>metagenomes</taxon>
        <taxon>ecological metagenomes</taxon>
    </lineage>
</organism>
<sequence length="190" mass="19773">MAFTRVAALLHAALSDVATDDHHTATVAGDLALADLATRAHADLSDSPAAAHHAKYLDSEAEAAIEAKAALNIQGQINFPDVQSASADVNTLDDYEEGTWTPVLTFATAGNLAVVYTVQLGGYQKVGNTVRLWFTIITSTFTHTTASGDCRITGLPFTVVNVGDNNGFGGGSWSGITNATYAQIVAYGVA</sequence>
<protein>
    <submittedName>
        <fullName evidence="1">Uncharacterized protein</fullName>
    </submittedName>
</protein>
<reference evidence="1" key="1">
    <citation type="journal article" date="2015" name="Nature">
        <title>Complex archaea that bridge the gap between prokaryotes and eukaryotes.</title>
        <authorList>
            <person name="Spang A."/>
            <person name="Saw J.H."/>
            <person name="Jorgensen S.L."/>
            <person name="Zaremba-Niedzwiedzka K."/>
            <person name="Martijn J."/>
            <person name="Lind A.E."/>
            <person name="van Eijk R."/>
            <person name="Schleper C."/>
            <person name="Guy L."/>
            <person name="Ettema T.J."/>
        </authorList>
    </citation>
    <scope>NUCLEOTIDE SEQUENCE</scope>
</reference>
<feature type="non-terminal residue" evidence="1">
    <location>
        <position position="190"/>
    </location>
</feature>
<gene>
    <name evidence="1" type="ORF">LCGC14_1813660</name>
</gene>
<dbReference type="EMBL" id="LAZR01017656">
    <property type="protein sequence ID" value="KKL99510.1"/>
    <property type="molecule type" value="Genomic_DNA"/>
</dbReference>
<proteinExistence type="predicted"/>
<accession>A0A0F9J0R5</accession>
<evidence type="ECO:0000313" key="1">
    <source>
        <dbReference type="EMBL" id="KKL99510.1"/>
    </source>
</evidence>
<dbReference type="AlphaFoldDB" id="A0A0F9J0R5"/>
<name>A0A0F9J0R5_9ZZZZ</name>
<comment type="caution">
    <text evidence="1">The sequence shown here is derived from an EMBL/GenBank/DDBJ whole genome shotgun (WGS) entry which is preliminary data.</text>
</comment>